<comment type="caution">
    <text evidence="4">The sequence shown here is derived from an EMBL/GenBank/DDBJ whole genome shotgun (WGS) entry which is preliminary data.</text>
</comment>
<gene>
    <name evidence="4" type="ORF">FHU34_114855</name>
</gene>
<dbReference type="CDD" id="cd05237">
    <property type="entry name" value="UDP_invert_4-6DH_SDR_e"/>
    <property type="match status" value="1"/>
</dbReference>
<proteinExistence type="inferred from homology"/>
<dbReference type="Gene3D" id="3.40.50.720">
    <property type="entry name" value="NAD(P)-binding Rossmann-like Domain"/>
    <property type="match status" value="1"/>
</dbReference>
<evidence type="ECO:0000313" key="5">
    <source>
        <dbReference type="Proteomes" id="UP000317685"/>
    </source>
</evidence>
<dbReference type="InterPro" id="IPR051203">
    <property type="entry name" value="Polysaccharide_Synthase-Rel"/>
</dbReference>
<dbReference type="PANTHER" id="PTHR43318">
    <property type="entry name" value="UDP-N-ACETYLGLUCOSAMINE 4,6-DEHYDRATASE"/>
    <property type="match status" value="1"/>
</dbReference>
<protein>
    <submittedName>
        <fullName evidence="4">UDP-N-acetylglucosamine 4,6-dehydratase</fullName>
    </submittedName>
</protein>
<dbReference type="PANTHER" id="PTHR43318:SF2">
    <property type="entry name" value="UDP-N-ACETYLGLUCOSAMINE 4,6-DEHYDRATASE (INVERTING)"/>
    <property type="match status" value="1"/>
</dbReference>
<accession>A0A561W6I5</accession>
<dbReference type="InterPro" id="IPR020025">
    <property type="entry name" value="PseB"/>
</dbReference>
<dbReference type="SUPFAM" id="SSF51735">
    <property type="entry name" value="NAD(P)-binding Rossmann-fold domains"/>
    <property type="match status" value="1"/>
</dbReference>
<feature type="domain" description="Polysaccharide biosynthesis protein CapD-like" evidence="3">
    <location>
        <begin position="108"/>
        <end position="380"/>
    </location>
</feature>
<dbReference type="EMBL" id="VIWZ01000001">
    <property type="protein sequence ID" value="TWG19472.1"/>
    <property type="molecule type" value="Genomic_DNA"/>
</dbReference>
<evidence type="ECO:0000259" key="3">
    <source>
        <dbReference type="Pfam" id="PF02719"/>
    </source>
</evidence>
<dbReference type="InterPro" id="IPR036291">
    <property type="entry name" value="NAD(P)-bd_dom_sf"/>
</dbReference>
<organism evidence="4 5">
    <name type="scientific">Micromonospora taraxaci</name>
    <dbReference type="NCBI Taxonomy" id="1316803"/>
    <lineage>
        <taxon>Bacteria</taxon>
        <taxon>Bacillati</taxon>
        <taxon>Actinomycetota</taxon>
        <taxon>Actinomycetes</taxon>
        <taxon>Micromonosporales</taxon>
        <taxon>Micromonosporaceae</taxon>
        <taxon>Micromonospora</taxon>
    </lineage>
</organism>
<dbReference type="NCBIfam" id="TIGR03589">
    <property type="entry name" value="PseB"/>
    <property type="match status" value="1"/>
</dbReference>
<evidence type="ECO:0000256" key="2">
    <source>
        <dbReference type="SAM" id="MobiDB-lite"/>
    </source>
</evidence>
<dbReference type="AlphaFoldDB" id="A0A561W6I5"/>
<dbReference type="Pfam" id="PF02719">
    <property type="entry name" value="Polysacc_synt_2"/>
    <property type="match status" value="1"/>
</dbReference>
<dbReference type="InterPro" id="IPR003869">
    <property type="entry name" value="Polysac_CapD-like"/>
</dbReference>
<name>A0A561W6I5_9ACTN</name>
<evidence type="ECO:0000256" key="1">
    <source>
        <dbReference type="ARBA" id="ARBA00007430"/>
    </source>
</evidence>
<comment type="similarity">
    <text evidence="1">Belongs to the polysaccharide synthase family.</text>
</comment>
<reference evidence="4 5" key="1">
    <citation type="submission" date="2019-06" db="EMBL/GenBank/DDBJ databases">
        <title>Sequencing the genomes of 1000 actinobacteria strains.</title>
        <authorList>
            <person name="Klenk H.-P."/>
        </authorList>
    </citation>
    <scope>NUCLEOTIDE SEQUENCE [LARGE SCALE GENOMIC DNA]</scope>
    <source>
        <strain evidence="4 5">DSM 45885</strain>
    </source>
</reference>
<evidence type="ECO:0000313" key="4">
    <source>
        <dbReference type="EMBL" id="TWG19472.1"/>
    </source>
</evidence>
<sequence length="426" mass="47059">MTLGMNRPHQAVRMSGERGKRLRRGLPSLPRGHCNGRNRTGQAGCGPGGSVRLRGARHSREQGSWFTGERRGVNPPSLASHPGRPAEGRSFIHEHGSTKLSELNGSSILITGGTGSFGRTFLQHILTEADPARVVVFSRDELKQYELRQQLGDDPRLRWFIGDIRDRHRLTRAMHGVDHVVHAAALKQVDTAEYNPSEYIATNITGSQHVVDAAIEAGVRKVIALSTDKASSPINLYGATKLVGDKLFVSANHYAAQHPTRFAVVRYGNVVGSRGSVVPLFRRLAAEGKSLPITDKRMTRFWITLDQAVQFVMDSFDQMQGGELFVPRIPSMRILDLVEAVAPDATTHEVGIRPGEKLHEEMIAPDDSRRTLRADGRFIVQPTIATWGYQPPVDCDPVPDGFAYQSDTNDEWLTVEQLRDMLGITA</sequence>
<dbReference type="Proteomes" id="UP000317685">
    <property type="component" value="Unassembled WGS sequence"/>
</dbReference>
<keyword evidence="5" id="KW-1185">Reference proteome</keyword>
<feature type="region of interest" description="Disordered" evidence="2">
    <location>
        <begin position="1"/>
        <end position="90"/>
    </location>
</feature>